<name>A0A561UC91_9ACTN</name>
<evidence type="ECO:0000313" key="2">
    <source>
        <dbReference type="EMBL" id="TWF96973.1"/>
    </source>
</evidence>
<sequence length="287" mass="32010">MPLRRDPTLRQRRLGAELRRMREQAGMGGSQLARTLGLNPTQVTQMEAGKIGVSAERLRTVATACKCANEPLIDALAVMATEREKGWWEEYRGVLPADFLDVAEIEGHATGITVFNMTFIPGLLQTSSYTASVFTKGFPPLPQQDVDQRTTFRLRRQQLIRSGGTPFVAFIHEAALRIQYGQYGVLHEQLGGLLEDSELPGFSIRIVPFDTEDFPGPSENLFYAEGPVPELDTVQADSSLSSHLFDSPAHLASYREILARIESVALSEYQSRDFIRSIMKEAKVKHE</sequence>
<evidence type="ECO:0000313" key="3">
    <source>
        <dbReference type="Proteomes" id="UP000317940"/>
    </source>
</evidence>
<dbReference type="InterPro" id="IPR001387">
    <property type="entry name" value="Cro/C1-type_HTH"/>
</dbReference>
<protein>
    <submittedName>
        <fullName evidence="2">Helix-turn-helix protein</fullName>
    </submittedName>
</protein>
<feature type="domain" description="HTH cro/C1-type" evidence="1">
    <location>
        <begin position="18"/>
        <end position="72"/>
    </location>
</feature>
<gene>
    <name evidence="2" type="ORF">FHX73_11747</name>
</gene>
<dbReference type="SUPFAM" id="SSF47413">
    <property type="entry name" value="lambda repressor-like DNA-binding domains"/>
    <property type="match status" value="1"/>
</dbReference>
<evidence type="ECO:0000259" key="1">
    <source>
        <dbReference type="PROSITE" id="PS50943"/>
    </source>
</evidence>
<proteinExistence type="predicted"/>
<dbReference type="Pfam" id="PF13560">
    <property type="entry name" value="HTH_31"/>
    <property type="match status" value="1"/>
</dbReference>
<dbReference type="InterPro" id="IPR010982">
    <property type="entry name" value="Lambda_DNA-bd_dom_sf"/>
</dbReference>
<dbReference type="RefSeq" id="WP_145903258.1">
    <property type="nucleotide sequence ID" value="NZ_BAAAMZ010000034.1"/>
</dbReference>
<reference evidence="2 3" key="1">
    <citation type="submission" date="2019-06" db="EMBL/GenBank/DDBJ databases">
        <title>Sequencing the genomes of 1000 actinobacteria strains.</title>
        <authorList>
            <person name="Klenk H.-P."/>
        </authorList>
    </citation>
    <scope>NUCLEOTIDE SEQUENCE [LARGE SCALE GENOMIC DNA]</scope>
    <source>
        <strain evidence="2 3">DSM 44826</strain>
    </source>
</reference>
<dbReference type="Gene3D" id="1.10.260.40">
    <property type="entry name" value="lambda repressor-like DNA-binding domains"/>
    <property type="match status" value="1"/>
</dbReference>
<dbReference type="Pfam" id="PF19054">
    <property type="entry name" value="DUF5753"/>
    <property type="match status" value="1"/>
</dbReference>
<dbReference type="SMART" id="SM00530">
    <property type="entry name" value="HTH_XRE"/>
    <property type="match status" value="1"/>
</dbReference>
<accession>A0A561UC91</accession>
<dbReference type="GO" id="GO:0003677">
    <property type="term" value="F:DNA binding"/>
    <property type="evidence" value="ECO:0007669"/>
    <property type="project" value="InterPro"/>
</dbReference>
<comment type="caution">
    <text evidence="2">The sequence shown here is derived from an EMBL/GenBank/DDBJ whole genome shotgun (WGS) entry which is preliminary data.</text>
</comment>
<dbReference type="EMBL" id="VIWT01000001">
    <property type="protein sequence ID" value="TWF96973.1"/>
    <property type="molecule type" value="Genomic_DNA"/>
</dbReference>
<keyword evidence="3" id="KW-1185">Reference proteome</keyword>
<dbReference type="OrthoDB" id="3462393at2"/>
<dbReference type="CDD" id="cd00093">
    <property type="entry name" value="HTH_XRE"/>
    <property type="match status" value="1"/>
</dbReference>
<dbReference type="PROSITE" id="PS50943">
    <property type="entry name" value="HTH_CROC1"/>
    <property type="match status" value="1"/>
</dbReference>
<dbReference type="AlphaFoldDB" id="A0A561UC91"/>
<dbReference type="Proteomes" id="UP000317940">
    <property type="component" value="Unassembled WGS sequence"/>
</dbReference>
<dbReference type="InterPro" id="IPR043917">
    <property type="entry name" value="DUF5753"/>
</dbReference>
<organism evidence="2 3">
    <name type="scientific">Kitasatospora viridis</name>
    <dbReference type="NCBI Taxonomy" id="281105"/>
    <lineage>
        <taxon>Bacteria</taxon>
        <taxon>Bacillati</taxon>
        <taxon>Actinomycetota</taxon>
        <taxon>Actinomycetes</taxon>
        <taxon>Kitasatosporales</taxon>
        <taxon>Streptomycetaceae</taxon>
        <taxon>Kitasatospora</taxon>
    </lineage>
</organism>